<feature type="transmembrane region" description="Helical" evidence="1">
    <location>
        <begin position="172"/>
        <end position="192"/>
    </location>
</feature>
<keyword evidence="1" id="KW-0812">Transmembrane</keyword>
<sequence>MNSIRIFLSDSRKFLLRPREQIAKASYQGHLSVATRTFVSVLFAYTLSRFSFQKIGLLYVFSGGSISRLLFQVILPDSLYGILNCILLSALYLAVVGGIFYGVSRLSSVRSDFRPSLEFAAGISFLLIFWGFLDFLSPRGIFGSVLYIVFFIYLSYVSILILFYGIKAERRISLIGGLAIGLIAYGISLYGVRNEMDGFIRPSEPEIVTPEEEMERIKDAEDTIRKLEEARRARGYKE</sequence>
<dbReference type="Proteomes" id="UP000231912">
    <property type="component" value="Unassembled WGS sequence"/>
</dbReference>
<evidence type="ECO:0008006" key="4">
    <source>
        <dbReference type="Google" id="ProtNLM"/>
    </source>
</evidence>
<evidence type="ECO:0000256" key="1">
    <source>
        <dbReference type="SAM" id="Phobius"/>
    </source>
</evidence>
<gene>
    <name evidence="2" type="ORF">CH371_09815</name>
</gene>
<feature type="transmembrane region" description="Helical" evidence="1">
    <location>
        <begin position="57"/>
        <end position="75"/>
    </location>
</feature>
<evidence type="ECO:0000313" key="2">
    <source>
        <dbReference type="EMBL" id="PJZ65833.1"/>
    </source>
</evidence>
<feature type="transmembrane region" description="Helical" evidence="1">
    <location>
        <begin position="81"/>
        <end position="103"/>
    </location>
</feature>
<evidence type="ECO:0000313" key="3">
    <source>
        <dbReference type="Proteomes" id="UP000231912"/>
    </source>
</evidence>
<organism evidence="2 3">
    <name type="scientific">Leptospira wolffii</name>
    <dbReference type="NCBI Taxonomy" id="409998"/>
    <lineage>
        <taxon>Bacteria</taxon>
        <taxon>Pseudomonadati</taxon>
        <taxon>Spirochaetota</taxon>
        <taxon>Spirochaetia</taxon>
        <taxon>Leptospirales</taxon>
        <taxon>Leptospiraceae</taxon>
        <taxon>Leptospira</taxon>
    </lineage>
</organism>
<feature type="transmembrane region" description="Helical" evidence="1">
    <location>
        <begin position="145"/>
        <end position="165"/>
    </location>
</feature>
<keyword evidence="1" id="KW-0472">Membrane</keyword>
<dbReference type="RefSeq" id="WP_100758740.1">
    <property type="nucleotide sequence ID" value="NZ_NPDT01000003.1"/>
</dbReference>
<dbReference type="EMBL" id="NPDT01000003">
    <property type="protein sequence ID" value="PJZ65833.1"/>
    <property type="molecule type" value="Genomic_DNA"/>
</dbReference>
<proteinExistence type="predicted"/>
<name>A0A2M9ZBM6_9LEPT</name>
<dbReference type="AlphaFoldDB" id="A0A2M9ZBM6"/>
<keyword evidence="1" id="KW-1133">Transmembrane helix</keyword>
<comment type="caution">
    <text evidence="2">The sequence shown here is derived from an EMBL/GenBank/DDBJ whole genome shotgun (WGS) entry which is preliminary data.</text>
</comment>
<protein>
    <recommendedName>
        <fullName evidence="4">Yip1 domain-containing protein</fullName>
    </recommendedName>
</protein>
<feature type="transmembrane region" description="Helical" evidence="1">
    <location>
        <begin position="115"/>
        <end position="133"/>
    </location>
</feature>
<accession>A0A2M9ZBM6</accession>
<reference evidence="2 3" key="1">
    <citation type="submission" date="2017-07" db="EMBL/GenBank/DDBJ databases">
        <title>Leptospira spp. isolated from tropical soils.</title>
        <authorList>
            <person name="Thibeaux R."/>
            <person name="Iraola G."/>
            <person name="Ferres I."/>
            <person name="Bierque E."/>
            <person name="Girault D."/>
            <person name="Soupe-Gilbert M.-E."/>
            <person name="Picardeau M."/>
            <person name="Goarant C."/>
        </authorList>
    </citation>
    <scope>NUCLEOTIDE SEQUENCE [LARGE SCALE GENOMIC DNA]</scope>
    <source>
        <strain evidence="2 3">FH2-C-A2</strain>
    </source>
</reference>